<keyword evidence="3 7" id="KW-1070">Brassinosteroid signaling pathway</keyword>
<evidence type="ECO:0000259" key="9">
    <source>
        <dbReference type="Pfam" id="PF05687"/>
    </source>
</evidence>
<feature type="region of interest" description="Disordered" evidence="8">
    <location>
        <begin position="75"/>
        <end position="96"/>
    </location>
</feature>
<comment type="function">
    <text evidence="7">Functions in brassinosteroid signaling. May function as transcriptional repressor.</text>
</comment>
<protein>
    <recommendedName>
        <fullName evidence="7">Protein BZR1 homolog</fullName>
    </recommendedName>
    <alternativeName>
        <fullName evidence="7">Protein BRASSINAZOLE-RESISTANT 1 homolog</fullName>
    </alternativeName>
</protein>
<reference evidence="10" key="1">
    <citation type="submission" date="2021-03" db="EMBL/GenBank/DDBJ databases">
        <authorList>
            <person name="Li Z."/>
            <person name="Yang C."/>
        </authorList>
    </citation>
    <scope>NUCLEOTIDE SEQUENCE</scope>
    <source>
        <strain evidence="10">Dzin_1.0</strain>
        <tissue evidence="10">Leaf</tissue>
    </source>
</reference>
<comment type="caution">
    <text evidence="10">The sequence shown here is derived from an EMBL/GenBank/DDBJ whole genome shotgun (WGS) entry which is preliminary data.</text>
</comment>
<dbReference type="GO" id="GO:0003677">
    <property type="term" value="F:DNA binding"/>
    <property type="evidence" value="ECO:0007669"/>
    <property type="project" value="UniProtKB-UniRule"/>
</dbReference>
<dbReference type="AlphaFoldDB" id="A0A9D5HR71"/>
<dbReference type="EMBL" id="JAGGNH010000001">
    <property type="protein sequence ID" value="KAJ0985636.1"/>
    <property type="molecule type" value="Genomic_DNA"/>
</dbReference>
<dbReference type="GO" id="GO:0003700">
    <property type="term" value="F:DNA-binding transcription factor activity"/>
    <property type="evidence" value="ECO:0007669"/>
    <property type="project" value="UniProtKB-UniRule"/>
</dbReference>
<dbReference type="OrthoDB" id="1907033at2759"/>
<dbReference type="InterPro" id="IPR033264">
    <property type="entry name" value="BZR"/>
</dbReference>
<evidence type="ECO:0000256" key="5">
    <source>
        <dbReference type="ARBA" id="ARBA00023125"/>
    </source>
</evidence>
<evidence type="ECO:0000256" key="3">
    <source>
        <dbReference type="ARBA" id="ARBA00022626"/>
    </source>
</evidence>
<proteinExistence type="inferred from homology"/>
<keyword evidence="4 7" id="KW-0805">Transcription regulation</keyword>
<evidence type="ECO:0000256" key="7">
    <source>
        <dbReference type="RuleBase" id="RU369040"/>
    </source>
</evidence>
<dbReference type="Proteomes" id="UP001085076">
    <property type="component" value="Miscellaneous, Linkage group lg01"/>
</dbReference>
<dbReference type="GO" id="GO:0006351">
    <property type="term" value="P:DNA-templated transcription"/>
    <property type="evidence" value="ECO:0007669"/>
    <property type="project" value="InterPro"/>
</dbReference>
<keyword evidence="5 7" id="KW-0238">DNA-binding</keyword>
<organism evidence="10 11">
    <name type="scientific">Dioscorea zingiberensis</name>
    <dbReference type="NCBI Taxonomy" id="325984"/>
    <lineage>
        <taxon>Eukaryota</taxon>
        <taxon>Viridiplantae</taxon>
        <taxon>Streptophyta</taxon>
        <taxon>Embryophyta</taxon>
        <taxon>Tracheophyta</taxon>
        <taxon>Spermatophyta</taxon>
        <taxon>Magnoliopsida</taxon>
        <taxon>Liliopsida</taxon>
        <taxon>Dioscoreales</taxon>
        <taxon>Dioscoreaceae</taxon>
        <taxon>Dioscorea</taxon>
    </lineage>
</organism>
<comment type="subcellular location">
    <subcellularLocation>
        <location evidence="7">Nucleus</location>
    </subcellularLocation>
</comment>
<dbReference type="GO" id="GO:0009742">
    <property type="term" value="P:brassinosteroid mediated signaling pathway"/>
    <property type="evidence" value="ECO:0007669"/>
    <property type="project" value="UniProtKB-UniRule"/>
</dbReference>
<evidence type="ECO:0000256" key="6">
    <source>
        <dbReference type="ARBA" id="ARBA00023163"/>
    </source>
</evidence>
<feature type="compositionally biased region" description="Basic and acidic residues" evidence="8">
    <location>
        <begin position="81"/>
        <end position="92"/>
    </location>
</feature>
<keyword evidence="2" id="KW-0341">Growth regulation</keyword>
<evidence type="ECO:0000256" key="8">
    <source>
        <dbReference type="SAM" id="MobiDB-lite"/>
    </source>
</evidence>
<comment type="similarity">
    <text evidence="1 7">Belongs to the BZR/LAT61 family.</text>
</comment>
<dbReference type="Pfam" id="PF05687">
    <property type="entry name" value="BES1_N"/>
    <property type="match status" value="1"/>
</dbReference>
<name>A0A9D5HR71_9LILI</name>
<evidence type="ECO:0000313" key="10">
    <source>
        <dbReference type="EMBL" id="KAJ0985636.1"/>
    </source>
</evidence>
<feature type="domain" description="BES1/BZR1 plant transcription factor N-terminal" evidence="9">
    <location>
        <begin position="79"/>
        <end position="152"/>
    </location>
</feature>
<evidence type="ECO:0000256" key="4">
    <source>
        <dbReference type="ARBA" id="ARBA00023015"/>
    </source>
</evidence>
<dbReference type="GO" id="GO:0005634">
    <property type="term" value="C:nucleus"/>
    <property type="evidence" value="ECO:0007669"/>
    <property type="project" value="UniProtKB-SubCell"/>
</dbReference>
<reference evidence="10" key="2">
    <citation type="journal article" date="2022" name="Hortic Res">
        <title>The genome of Dioscorea zingiberensis sheds light on the biosynthesis, origin and evolution of the medicinally important diosgenin saponins.</title>
        <authorList>
            <person name="Li Y."/>
            <person name="Tan C."/>
            <person name="Li Z."/>
            <person name="Guo J."/>
            <person name="Li S."/>
            <person name="Chen X."/>
            <person name="Wang C."/>
            <person name="Dai X."/>
            <person name="Yang H."/>
            <person name="Song W."/>
            <person name="Hou L."/>
            <person name="Xu J."/>
            <person name="Tong Z."/>
            <person name="Xu A."/>
            <person name="Yuan X."/>
            <person name="Wang W."/>
            <person name="Yang Q."/>
            <person name="Chen L."/>
            <person name="Sun Z."/>
            <person name="Wang K."/>
            <person name="Pan B."/>
            <person name="Chen J."/>
            <person name="Bao Y."/>
            <person name="Liu F."/>
            <person name="Qi X."/>
            <person name="Gang D.R."/>
            <person name="Wen J."/>
            <person name="Li J."/>
        </authorList>
    </citation>
    <scope>NUCLEOTIDE SEQUENCE</scope>
    <source>
        <strain evidence="10">Dzin_1.0</strain>
    </source>
</reference>
<evidence type="ECO:0000313" key="11">
    <source>
        <dbReference type="Proteomes" id="UP001085076"/>
    </source>
</evidence>
<dbReference type="PANTHER" id="PTHR31506">
    <property type="entry name" value="BES1/BZR1 HOMOLOG PROTEIN 3-RELATED"/>
    <property type="match status" value="1"/>
</dbReference>
<dbReference type="PANTHER" id="PTHR31506:SF21">
    <property type="entry name" value="PROTEIN BZR1 HOMOLOG"/>
    <property type="match status" value="1"/>
</dbReference>
<evidence type="ECO:0000256" key="1">
    <source>
        <dbReference type="ARBA" id="ARBA00005909"/>
    </source>
</evidence>
<accession>A0A9D5HR71</accession>
<keyword evidence="6 7" id="KW-0804">Transcription</keyword>
<dbReference type="InterPro" id="IPR008540">
    <property type="entry name" value="BES1_N"/>
</dbReference>
<gene>
    <name evidence="10" type="ORF">J5N97_003992</name>
</gene>
<evidence type="ECO:0000256" key="2">
    <source>
        <dbReference type="ARBA" id="ARBA00022604"/>
    </source>
</evidence>
<sequence>MLPTSQSNYIPIPINKSGMAWVYDEMKTKTQLREETIMEISVEAAGNNLVKKRRGCIKTTKGPWVVKRRGRDGNVWTSLRKPTDRERENNRQRERRRRMVAANIYKGLRAHGNYKLPKHADQNDVLKALCEEAGWHVEEDGTIYRKDPSPSMALDEDELELTLGLSYKYS</sequence>
<keyword evidence="11" id="KW-1185">Reference proteome</keyword>